<dbReference type="RefSeq" id="XP_010907368.1">
    <property type="nucleotide sequence ID" value="XM_010909066.3"/>
</dbReference>
<organism evidence="2 3">
    <name type="scientific">Elaeis guineensis var. tenera</name>
    <name type="common">Oil palm</name>
    <dbReference type="NCBI Taxonomy" id="51953"/>
    <lineage>
        <taxon>Eukaryota</taxon>
        <taxon>Viridiplantae</taxon>
        <taxon>Streptophyta</taxon>
        <taxon>Embryophyta</taxon>
        <taxon>Tracheophyta</taxon>
        <taxon>Spermatophyta</taxon>
        <taxon>Magnoliopsida</taxon>
        <taxon>Liliopsida</taxon>
        <taxon>Arecaceae</taxon>
        <taxon>Arecoideae</taxon>
        <taxon>Cocoseae</taxon>
        <taxon>Elaeidinae</taxon>
        <taxon>Elaeis</taxon>
    </lineage>
</organism>
<reference evidence="3" key="1">
    <citation type="submission" date="2025-08" db="UniProtKB">
        <authorList>
            <consortium name="RefSeq"/>
        </authorList>
    </citation>
    <scope>IDENTIFICATION</scope>
</reference>
<dbReference type="Proteomes" id="UP000504607">
    <property type="component" value="Chromosome 1"/>
</dbReference>
<feature type="compositionally biased region" description="Basic residues" evidence="1">
    <location>
        <begin position="51"/>
        <end position="63"/>
    </location>
</feature>
<feature type="compositionally biased region" description="Basic and acidic residues" evidence="1">
    <location>
        <begin position="93"/>
        <end position="115"/>
    </location>
</feature>
<evidence type="ECO:0000256" key="1">
    <source>
        <dbReference type="SAM" id="MobiDB-lite"/>
    </source>
</evidence>
<evidence type="ECO:0000313" key="3">
    <source>
        <dbReference type="RefSeq" id="XP_010907368.1"/>
    </source>
</evidence>
<dbReference type="OrthoDB" id="785194at2759"/>
<proteinExistence type="predicted"/>
<feature type="region of interest" description="Disordered" evidence="1">
    <location>
        <begin position="26"/>
        <end position="167"/>
    </location>
</feature>
<dbReference type="AlphaFoldDB" id="A0A6I9QEK8"/>
<feature type="compositionally biased region" description="Acidic residues" evidence="1">
    <location>
        <begin position="116"/>
        <end position="145"/>
    </location>
</feature>
<sequence length="237" mass="25971">MVTVSGNVDPAILLQTLKKAGNCAELWGSEDGKNDDQLKDGKGQQEDNGKPKKGGGGRCKNMKLPHLQGPKLPFGRKDKKSVKFDLPPENNADEERGSDEERDHNEEADDIHGDNEDNQNQDDDIDGDNEDNQNQGDDVDDDSEDNPNQGGGGENGGGNNNKAAQPYGEYSGWLLSWRHGGTRDVCSFYQPLPAAIHGCHDGAAEDDDERSNWRRCKPATAKWLRDAVRATSCGRRK</sequence>
<dbReference type="GeneID" id="105034043"/>
<feature type="compositionally biased region" description="Basic and acidic residues" evidence="1">
    <location>
        <begin position="30"/>
        <end position="50"/>
    </location>
</feature>
<dbReference type="InParanoid" id="A0A6I9QEK8"/>
<evidence type="ECO:0000313" key="2">
    <source>
        <dbReference type="Proteomes" id="UP000504607"/>
    </source>
</evidence>
<feature type="compositionally biased region" description="Gly residues" evidence="1">
    <location>
        <begin position="149"/>
        <end position="159"/>
    </location>
</feature>
<dbReference type="KEGG" id="egu:105034043"/>
<gene>
    <name evidence="3" type="primary">LOC105034043</name>
</gene>
<accession>A0A6I9QEK8</accession>
<name>A0A6I9QEK8_ELAGV</name>
<protein>
    <submittedName>
        <fullName evidence="3">Prostatic spermine-binding protein-like</fullName>
    </submittedName>
</protein>
<keyword evidence="2" id="KW-1185">Reference proteome</keyword>